<dbReference type="NCBIfam" id="TIGR00188">
    <property type="entry name" value="rnpA"/>
    <property type="match status" value="1"/>
</dbReference>
<dbReference type="GO" id="GO:0030677">
    <property type="term" value="C:ribonuclease P complex"/>
    <property type="evidence" value="ECO:0007669"/>
    <property type="project" value="TreeGrafter"/>
</dbReference>
<evidence type="ECO:0000256" key="2">
    <source>
        <dbReference type="ARBA" id="ARBA00022694"/>
    </source>
</evidence>
<dbReference type="SUPFAM" id="SSF54211">
    <property type="entry name" value="Ribosomal protein S5 domain 2-like"/>
    <property type="match status" value="1"/>
</dbReference>
<evidence type="ECO:0000256" key="4">
    <source>
        <dbReference type="ARBA" id="ARBA00022759"/>
    </source>
</evidence>
<protein>
    <recommendedName>
        <fullName evidence="7 8">Ribonuclease P protein component</fullName>
        <shortName evidence="7">RNase P protein</shortName>
        <shortName evidence="7">RNaseP protein</shortName>
        <ecNumber evidence="7 8">3.1.26.5</ecNumber>
    </recommendedName>
    <alternativeName>
        <fullName evidence="7">Protein C5</fullName>
    </alternativeName>
</protein>
<dbReference type="InterPro" id="IPR000100">
    <property type="entry name" value="RNase_P"/>
</dbReference>
<proteinExistence type="inferred from homology"/>
<evidence type="ECO:0000256" key="5">
    <source>
        <dbReference type="ARBA" id="ARBA00022801"/>
    </source>
</evidence>
<organism evidence="9 10">
    <name type="scientific">Geoalkalibacter ferrihydriticus</name>
    <dbReference type="NCBI Taxonomy" id="392333"/>
    <lineage>
        <taxon>Bacteria</taxon>
        <taxon>Pseudomonadati</taxon>
        <taxon>Thermodesulfobacteriota</taxon>
        <taxon>Desulfuromonadia</taxon>
        <taxon>Desulfuromonadales</taxon>
        <taxon>Geoalkalibacteraceae</taxon>
        <taxon>Geoalkalibacter</taxon>
    </lineage>
</organism>
<dbReference type="Gene3D" id="3.30.230.10">
    <property type="match status" value="1"/>
</dbReference>
<comment type="subunit">
    <text evidence="7">Consists of a catalytic RNA component (M1 or rnpB) and a protein subunit.</text>
</comment>
<dbReference type="InterPro" id="IPR020568">
    <property type="entry name" value="Ribosomal_Su5_D2-typ_SF"/>
</dbReference>
<dbReference type="AlphaFoldDB" id="A0A1G9MF93"/>
<dbReference type="PANTHER" id="PTHR33992">
    <property type="entry name" value="RIBONUCLEASE P PROTEIN COMPONENT"/>
    <property type="match status" value="1"/>
</dbReference>
<gene>
    <name evidence="7" type="primary">rnpA</name>
    <name evidence="9" type="ORF">SAMN05660860_01125</name>
</gene>
<dbReference type="GO" id="GO:0001682">
    <property type="term" value="P:tRNA 5'-leader removal"/>
    <property type="evidence" value="ECO:0007669"/>
    <property type="project" value="UniProtKB-UniRule"/>
</dbReference>
<dbReference type="RefSeq" id="WP_052445898.1">
    <property type="nucleotide sequence ID" value="NZ_FNGU01000002.1"/>
</dbReference>
<name>A0A1G9MF93_9BACT</name>
<dbReference type="Proteomes" id="UP000182146">
    <property type="component" value="Unassembled WGS sequence"/>
</dbReference>
<dbReference type="HAMAP" id="MF_00227">
    <property type="entry name" value="RNase_P"/>
    <property type="match status" value="1"/>
</dbReference>
<evidence type="ECO:0000256" key="1">
    <source>
        <dbReference type="ARBA" id="ARBA00002663"/>
    </source>
</evidence>
<evidence type="ECO:0000313" key="9">
    <source>
        <dbReference type="EMBL" id="SDL72587.1"/>
    </source>
</evidence>
<sequence length="117" mass="13368">MSKVKNYPLPGAARVKTGKEFAEIRRRGRLFRTPHFLVYVHKNGTSQSRLGLTVSRKVGNAVKRNRVKRLLRECYRIHLQKQMVGYDLSIIARSGAHLLSFAQVVPELQERLGGKKV</sequence>
<dbReference type="InterPro" id="IPR020539">
    <property type="entry name" value="RNase_P_CS"/>
</dbReference>
<keyword evidence="5 7" id="KW-0378">Hydrolase</keyword>
<dbReference type="PROSITE" id="PS00648">
    <property type="entry name" value="RIBONUCLEASE_P"/>
    <property type="match status" value="1"/>
</dbReference>
<evidence type="ECO:0000256" key="7">
    <source>
        <dbReference type="HAMAP-Rule" id="MF_00227"/>
    </source>
</evidence>
<reference evidence="9 10" key="1">
    <citation type="submission" date="2016-10" db="EMBL/GenBank/DDBJ databases">
        <authorList>
            <person name="de Groot N.N."/>
        </authorList>
    </citation>
    <scope>NUCLEOTIDE SEQUENCE [LARGE SCALE GENOMIC DNA]</scope>
    <source>
        <strain evidence="9 10">DSM 17813</strain>
    </source>
</reference>
<dbReference type="Pfam" id="PF00825">
    <property type="entry name" value="Ribonuclease_P"/>
    <property type="match status" value="1"/>
</dbReference>
<evidence type="ECO:0000256" key="8">
    <source>
        <dbReference type="NCBIfam" id="TIGR00188"/>
    </source>
</evidence>
<keyword evidence="6 7" id="KW-0694">RNA-binding</keyword>
<dbReference type="GO" id="GO:0000049">
    <property type="term" value="F:tRNA binding"/>
    <property type="evidence" value="ECO:0007669"/>
    <property type="project" value="UniProtKB-UniRule"/>
</dbReference>
<comment type="catalytic activity">
    <reaction evidence="7">
        <text>Endonucleolytic cleavage of RNA, removing 5'-extranucleotides from tRNA precursor.</text>
        <dbReference type="EC" id="3.1.26.5"/>
    </reaction>
</comment>
<dbReference type="STRING" id="392333.SAMN05660860_01125"/>
<keyword evidence="4 7" id="KW-0255">Endonuclease</keyword>
<evidence type="ECO:0000313" key="10">
    <source>
        <dbReference type="Proteomes" id="UP000182146"/>
    </source>
</evidence>
<dbReference type="GO" id="GO:0042781">
    <property type="term" value="F:3'-tRNA processing endoribonuclease activity"/>
    <property type="evidence" value="ECO:0007669"/>
    <property type="project" value="TreeGrafter"/>
</dbReference>
<dbReference type="EC" id="3.1.26.5" evidence="7 8"/>
<evidence type="ECO:0000256" key="3">
    <source>
        <dbReference type="ARBA" id="ARBA00022722"/>
    </source>
</evidence>
<comment type="function">
    <text evidence="1 7">RNaseP catalyzes the removal of the 5'-leader sequence from pre-tRNA to produce the mature 5'-terminus. It can also cleave other RNA substrates such as 4.5S RNA. The protein component plays an auxiliary but essential role in vivo by binding to the 5'-leader sequence and broadening the substrate specificity of the ribozyme.</text>
</comment>
<accession>A0A1G9MF93</accession>
<dbReference type="PANTHER" id="PTHR33992:SF1">
    <property type="entry name" value="RIBONUCLEASE P PROTEIN COMPONENT"/>
    <property type="match status" value="1"/>
</dbReference>
<keyword evidence="3 7" id="KW-0540">Nuclease</keyword>
<keyword evidence="2 7" id="KW-0819">tRNA processing</keyword>
<dbReference type="InterPro" id="IPR014721">
    <property type="entry name" value="Ribsml_uS5_D2-typ_fold_subgr"/>
</dbReference>
<dbReference type="EMBL" id="FNGU01000002">
    <property type="protein sequence ID" value="SDL72587.1"/>
    <property type="molecule type" value="Genomic_DNA"/>
</dbReference>
<comment type="similarity">
    <text evidence="7">Belongs to the RnpA family.</text>
</comment>
<dbReference type="OrthoDB" id="9810867at2"/>
<dbReference type="GO" id="GO:0004526">
    <property type="term" value="F:ribonuclease P activity"/>
    <property type="evidence" value="ECO:0007669"/>
    <property type="project" value="UniProtKB-UniRule"/>
</dbReference>
<evidence type="ECO:0000256" key="6">
    <source>
        <dbReference type="ARBA" id="ARBA00022884"/>
    </source>
</evidence>